<accession>A0A1L7N0X1</accession>
<dbReference type="Proteomes" id="UP000222831">
    <property type="component" value="Segment"/>
</dbReference>
<dbReference type="KEGG" id="vg:40074537"/>
<evidence type="ECO:0000313" key="1">
    <source>
        <dbReference type="EMBL" id="BAW19116.1"/>
    </source>
</evidence>
<dbReference type="RefSeq" id="YP_009598835.1">
    <property type="nucleotide sequence ID" value="NC_041911.1"/>
</dbReference>
<name>A0A1L7N0X1_9CAUD</name>
<proteinExistence type="predicted"/>
<evidence type="ECO:0000313" key="2">
    <source>
        <dbReference type="Proteomes" id="UP000222831"/>
    </source>
</evidence>
<protein>
    <submittedName>
        <fullName evidence="1">Uncharacterized protein</fullName>
    </submittedName>
</protein>
<reference evidence="1 2" key="1">
    <citation type="submission" date="2016-12" db="EMBL/GenBank/DDBJ databases">
        <title>Characterization of two jumbo phages RP12 and RP31 infecting the phytopathogen Ralstonia solanacearum.</title>
        <authorList>
            <person name="Kawasaki T."/>
            <person name="Yoshikawa G."/>
            <person name="Ogata H."/>
            <person name="Yamada T."/>
        </authorList>
    </citation>
    <scope>NUCLEOTIDE SEQUENCE [LARGE SCALE GENOMIC DNA]</scope>
    <source>
        <strain evidence="1 2">RP12</strain>
    </source>
</reference>
<organism evidence="1 2">
    <name type="scientific">Ralstonia phage RP12</name>
    <dbReference type="NCBI Taxonomy" id="1923889"/>
    <lineage>
        <taxon>Viruses</taxon>
        <taxon>Duplodnaviria</taxon>
        <taxon>Heunggongvirae</taxon>
        <taxon>Uroviricota</taxon>
        <taxon>Caudoviricetes</taxon>
        <taxon>Chimalliviridae</taxon>
        <taxon>Ripduovirus</taxon>
        <taxon>Ripduovirus RP12</taxon>
    </lineage>
</organism>
<dbReference type="GeneID" id="40074537"/>
<sequence length="292" mass="31009">MGPVQRSIGYLQGGYKDSTVHSKVQLFNTTTQVGQLVYDTGYQRNYRPGISGAYNGYFSISDTTAYNKFNYITASASASFTTARDPSVSVSDLNVYSQAWILATVNPSIQASIDGDWYKVDLTTDTPTSQGLLSSAPYGSTRQAIGTGSAGFFLTPANQSVTTLNFTTKAVASGIGGPSALDSNIQIPCGMSVNNTRGYFVGMLGRNVRLDVSGSTIQAFTVASSYSYNFGESHALANSSYGFMMAGYSDTTGRYGNTQHGLCQRISLATEAIATLPDLVLAQSSGQMMQGF</sequence>
<keyword evidence="2" id="KW-1185">Reference proteome</keyword>
<dbReference type="EMBL" id="AP017924">
    <property type="protein sequence ID" value="BAW19116.1"/>
    <property type="molecule type" value="Genomic_DNA"/>
</dbReference>